<evidence type="ECO:0000256" key="1">
    <source>
        <dbReference type="SAM" id="MobiDB-lite"/>
    </source>
</evidence>
<proteinExistence type="predicted"/>
<sequence length="178" mass="19126">MNGGGGIHKPGERGVRLHAHPGAGRRRGCPLVRRAPSGGAHLPLPLLLVHGQRDLLPSEALPRGGVQGELLEPLLVHHRLPLREHAPHQLRAGLLHRGLHRAQGLRHVPSPPGHRPGLTGPDPQARGPAPWAPEAPPPGGPAPRSPRPRQDQPRQGFRPVHYRPLAPPKAPLSLLLRP</sequence>
<dbReference type="Proteomes" id="UP001152759">
    <property type="component" value="Chromosome 5"/>
</dbReference>
<dbReference type="AlphaFoldDB" id="A0A9P0ABX9"/>
<accession>A0A9P0ABX9</accession>
<feature type="compositionally biased region" description="Basic residues" evidence="1">
    <location>
        <begin position="16"/>
        <end position="27"/>
    </location>
</feature>
<reference evidence="2" key="1">
    <citation type="submission" date="2021-12" db="EMBL/GenBank/DDBJ databases">
        <authorList>
            <person name="King R."/>
        </authorList>
    </citation>
    <scope>NUCLEOTIDE SEQUENCE</scope>
</reference>
<protein>
    <submittedName>
        <fullName evidence="2">Uncharacterized protein</fullName>
    </submittedName>
</protein>
<name>A0A9P0ABX9_BEMTA</name>
<evidence type="ECO:0000313" key="2">
    <source>
        <dbReference type="EMBL" id="CAH0391036.1"/>
    </source>
</evidence>
<feature type="compositionally biased region" description="Pro residues" evidence="1">
    <location>
        <begin position="130"/>
        <end position="145"/>
    </location>
</feature>
<evidence type="ECO:0000313" key="3">
    <source>
        <dbReference type="Proteomes" id="UP001152759"/>
    </source>
</evidence>
<organism evidence="2 3">
    <name type="scientific">Bemisia tabaci</name>
    <name type="common">Sweetpotato whitefly</name>
    <name type="synonym">Aleurodes tabaci</name>
    <dbReference type="NCBI Taxonomy" id="7038"/>
    <lineage>
        <taxon>Eukaryota</taxon>
        <taxon>Metazoa</taxon>
        <taxon>Ecdysozoa</taxon>
        <taxon>Arthropoda</taxon>
        <taxon>Hexapoda</taxon>
        <taxon>Insecta</taxon>
        <taxon>Pterygota</taxon>
        <taxon>Neoptera</taxon>
        <taxon>Paraneoptera</taxon>
        <taxon>Hemiptera</taxon>
        <taxon>Sternorrhyncha</taxon>
        <taxon>Aleyrodoidea</taxon>
        <taxon>Aleyrodidae</taxon>
        <taxon>Aleyrodinae</taxon>
        <taxon>Bemisia</taxon>
    </lineage>
</organism>
<keyword evidence="3" id="KW-1185">Reference proteome</keyword>
<gene>
    <name evidence="2" type="ORF">BEMITA_LOCUS9697</name>
</gene>
<feature type="region of interest" description="Disordered" evidence="1">
    <location>
        <begin position="1"/>
        <end position="27"/>
    </location>
</feature>
<dbReference type="EMBL" id="OU963866">
    <property type="protein sequence ID" value="CAH0391036.1"/>
    <property type="molecule type" value="Genomic_DNA"/>
</dbReference>
<feature type="region of interest" description="Disordered" evidence="1">
    <location>
        <begin position="104"/>
        <end position="178"/>
    </location>
</feature>